<dbReference type="GO" id="GO:0003700">
    <property type="term" value="F:DNA-binding transcription factor activity"/>
    <property type="evidence" value="ECO:0007669"/>
    <property type="project" value="InterPro"/>
</dbReference>
<comment type="caution">
    <text evidence="7">The sequence shown here is derived from an EMBL/GenBank/DDBJ whole genome shotgun (WGS) entry which is preliminary data.</text>
</comment>
<evidence type="ECO:0000256" key="4">
    <source>
        <dbReference type="ARBA" id="ARBA00023159"/>
    </source>
</evidence>
<keyword evidence="8" id="KW-1185">Reference proteome</keyword>
<dbReference type="InterPro" id="IPR036388">
    <property type="entry name" value="WH-like_DNA-bd_sf"/>
</dbReference>
<organism evidence="7 8">
    <name type="scientific">Hoeflea marina</name>
    <dbReference type="NCBI Taxonomy" id="274592"/>
    <lineage>
        <taxon>Bacteria</taxon>
        <taxon>Pseudomonadati</taxon>
        <taxon>Pseudomonadota</taxon>
        <taxon>Alphaproteobacteria</taxon>
        <taxon>Hyphomicrobiales</taxon>
        <taxon>Rhizobiaceae</taxon>
        <taxon>Hoeflea</taxon>
    </lineage>
</organism>
<dbReference type="AlphaFoldDB" id="A0A317PIN0"/>
<reference evidence="7 8" key="1">
    <citation type="submission" date="2018-05" db="EMBL/GenBank/DDBJ databases">
        <title>Genomic Encyclopedia of Type Strains, Phase IV (KMG-IV): sequencing the most valuable type-strain genomes for metagenomic binning, comparative biology and taxonomic classification.</title>
        <authorList>
            <person name="Goeker M."/>
        </authorList>
    </citation>
    <scope>NUCLEOTIDE SEQUENCE [LARGE SCALE GENOMIC DNA]</scope>
    <source>
        <strain evidence="7 8">DSM 16791</strain>
    </source>
</reference>
<gene>
    <name evidence="7" type="ORF">DFR52_10581</name>
</gene>
<dbReference type="PANTHER" id="PTHR30427:SF1">
    <property type="entry name" value="TRANSCRIPTIONAL ACTIVATOR PROTEIN LYSR"/>
    <property type="match status" value="1"/>
</dbReference>
<keyword evidence="5" id="KW-0804">Transcription</keyword>
<evidence type="ECO:0000256" key="5">
    <source>
        <dbReference type="ARBA" id="ARBA00023163"/>
    </source>
</evidence>
<dbReference type="SUPFAM" id="SSF46785">
    <property type="entry name" value="Winged helix' DNA-binding domain"/>
    <property type="match status" value="1"/>
</dbReference>
<dbReference type="Proteomes" id="UP000246352">
    <property type="component" value="Unassembled WGS sequence"/>
</dbReference>
<comment type="similarity">
    <text evidence="1">Belongs to the LysR transcriptional regulatory family.</text>
</comment>
<dbReference type="GO" id="GO:0010628">
    <property type="term" value="P:positive regulation of gene expression"/>
    <property type="evidence" value="ECO:0007669"/>
    <property type="project" value="TreeGrafter"/>
</dbReference>
<dbReference type="InterPro" id="IPR036390">
    <property type="entry name" value="WH_DNA-bd_sf"/>
</dbReference>
<accession>A0A317PIN0</accession>
<keyword evidence="4" id="KW-0010">Activator</keyword>
<name>A0A317PIN0_9HYPH</name>
<dbReference type="PROSITE" id="PS50931">
    <property type="entry name" value="HTH_LYSR"/>
    <property type="match status" value="1"/>
</dbReference>
<evidence type="ECO:0000313" key="8">
    <source>
        <dbReference type="Proteomes" id="UP000246352"/>
    </source>
</evidence>
<protein>
    <submittedName>
        <fullName evidence="7">DNA-binding transcriptional LysR family regulator</fullName>
    </submittedName>
</protein>
<dbReference type="Gene3D" id="1.10.10.10">
    <property type="entry name" value="Winged helix-like DNA-binding domain superfamily/Winged helix DNA-binding domain"/>
    <property type="match status" value="1"/>
</dbReference>
<keyword evidence="3 7" id="KW-0238">DNA-binding</keyword>
<evidence type="ECO:0000256" key="3">
    <source>
        <dbReference type="ARBA" id="ARBA00023125"/>
    </source>
</evidence>
<evidence type="ECO:0000259" key="6">
    <source>
        <dbReference type="PROSITE" id="PS50931"/>
    </source>
</evidence>
<dbReference type="PANTHER" id="PTHR30427">
    <property type="entry name" value="TRANSCRIPTIONAL ACTIVATOR PROTEIN LYSR"/>
    <property type="match status" value="1"/>
</dbReference>
<dbReference type="Pfam" id="PF03466">
    <property type="entry name" value="LysR_substrate"/>
    <property type="match status" value="1"/>
</dbReference>
<keyword evidence="2" id="KW-0805">Transcription regulation</keyword>
<feature type="domain" description="HTH lysR-type" evidence="6">
    <location>
        <begin position="20"/>
        <end position="76"/>
    </location>
</feature>
<dbReference type="SUPFAM" id="SSF53850">
    <property type="entry name" value="Periplasmic binding protein-like II"/>
    <property type="match status" value="1"/>
</dbReference>
<evidence type="ECO:0000313" key="7">
    <source>
        <dbReference type="EMBL" id="PWV98103.1"/>
    </source>
</evidence>
<dbReference type="InterPro" id="IPR005119">
    <property type="entry name" value="LysR_subst-bd"/>
</dbReference>
<dbReference type="GO" id="GO:0043565">
    <property type="term" value="F:sequence-specific DNA binding"/>
    <property type="evidence" value="ECO:0007669"/>
    <property type="project" value="TreeGrafter"/>
</dbReference>
<evidence type="ECO:0000256" key="1">
    <source>
        <dbReference type="ARBA" id="ARBA00009437"/>
    </source>
</evidence>
<proteinExistence type="inferred from homology"/>
<evidence type="ECO:0000256" key="2">
    <source>
        <dbReference type="ARBA" id="ARBA00023015"/>
    </source>
</evidence>
<dbReference type="GO" id="GO:0009089">
    <property type="term" value="P:lysine biosynthetic process via diaminopimelate"/>
    <property type="evidence" value="ECO:0007669"/>
    <property type="project" value="TreeGrafter"/>
</dbReference>
<dbReference type="EMBL" id="QGTR01000005">
    <property type="protein sequence ID" value="PWV98103.1"/>
    <property type="molecule type" value="Genomic_DNA"/>
</dbReference>
<dbReference type="Pfam" id="PF00126">
    <property type="entry name" value="HTH_1"/>
    <property type="match status" value="1"/>
</dbReference>
<sequence>MKLVTYPITLGYTEFMARANIRQIEAFNAVMKGGSVTKAAEALFVSQPAVSKMVQSFEQSCGFKLFTRTQGRLLPTSEARRLFAETETFMTGVERIENTARAIRISERGDISVVAYPGLSLRLLPRYAARFLSTRPDVGLTILTRNSIDVANSMLASAADFGISLTPTREAGIVCRPLRDIQMVCALPVGHPLAASPIIDLRDLRGEPLISLGQDDRSRLILDDAFARAGVKFERRIDVQMADTACMLVSEGLGIAFVSSLTTIGWEHHDIVFRPLRQPISASMWLYSSAWEPMSTLARLLLEAIEDGISTIEATFEPAAG</sequence>
<dbReference type="InterPro" id="IPR000847">
    <property type="entry name" value="LysR_HTH_N"/>
</dbReference>
<dbReference type="PRINTS" id="PR00039">
    <property type="entry name" value="HTHLYSR"/>
</dbReference>
<dbReference type="Gene3D" id="3.40.190.290">
    <property type="match status" value="1"/>
</dbReference>